<keyword evidence="1" id="KW-0808">Transferase</keyword>
<dbReference type="AlphaFoldDB" id="A0AB73PT62"/>
<proteinExistence type="predicted"/>
<gene>
    <name evidence="1" type="ORF">CBG15_04920</name>
</gene>
<dbReference type="CDD" id="cd02440">
    <property type="entry name" value="AdoMet_MTases"/>
    <property type="match status" value="1"/>
</dbReference>
<accession>A0AB73PT62</accession>
<protein>
    <submittedName>
        <fullName evidence="1">SAM-dependent methyltransferase</fullName>
    </submittedName>
</protein>
<name>A0AB73PT62_LIMRT</name>
<evidence type="ECO:0000313" key="1">
    <source>
        <dbReference type="EMBL" id="OYS94083.1"/>
    </source>
</evidence>
<reference evidence="1 2" key="1">
    <citation type="submission" date="2017-05" db="EMBL/GenBank/DDBJ databases">
        <authorList>
            <person name="Lin X.B."/>
            <person name="Stothard P."/>
            <person name="Tasseva G."/>
            <person name="Walter J."/>
        </authorList>
    </citation>
    <scope>NUCLEOTIDE SEQUENCE [LARGE SCALE GENOMIC DNA]</scope>
    <source>
        <strain evidence="1 2">105n</strain>
    </source>
</reference>
<organism evidence="1 2">
    <name type="scientific">Limosilactobacillus reuteri</name>
    <name type="common">Lactobacillus reuteri</name>
    <dbReference type="NCBI Taxonomy" id="1598"/>
    <lineage>
        <taxon>Bacteria</taxon>
        <taxon>Bacillati</taxon>
        <taxon>Bacillota</taxon>
        <taxon>Bacilli</taxon>
        <taxon>Lactobacillales</taxon>
        <taxon>Lactobacillaceae</taxon>
        <taxon>Limosilactobacillus</taxon>
    </lineage>
</organism>
<keyword evidence="1" id="KW-0489">Methyltransferase</keyword>
<sequence length="157" mass="18600">MKILDVCCGSRMFWYDKEEPHTTYMDIRKAVYTAMDRGKERRIEINPDIQADWKNIPFDDETFDLVVFDPPHLVRAGKTSWLAKKYGTIDLMTWPNEFHKAFQEIMRVLKPTGTMIFKWNEDQIPIKKVFEAFGQQPILGDMKSKTKWSVFIKNETN</sequence>
<dbReference type="Proteomes" id="UP000216681">
    <property type="component" value="Unassembled WGS sequence"/>
</dbReference>
<dbReference type="SUPFAM" id="SSF53335">
    <property type="entry name" value="S-adenosyl-L-methionine-dependent methyltransferases"/>
    <property type="match status" value="1"/>
</dbReference>
<reference evidence="1 2" key="2">
    <citation type="submission" date="2017-09" db="EMBL/GenBank/DDBJ databases">
        <title>Tripartite evolution among Lactobacillus johnsonii, Lactobacillus taiwanensis, Lactobacillus reuteri and their rodent host.</title>
        <authorList>
            <person name="Wang T."/>
            <person name="Knowles S."/>
            <person name="Cheng C."/>
        </authorList>
    </citation>
    <scope>NUCLEOTIDE SEQUENCE [LARGE SCALE GENOMIC DNA]</scope>
    <source>
        <strain evidence="1 2">105n</strain>
    </source>
</reference>
<dbReference type="InterPro" id="IPR029063">
    <property type="entry name" value="SAM-dependent_MTases_sf"/>
</dbReference>
<dbReference type="EMBL" id="NGPX01000019">
    <property type="protein sequence ID" value="OYS94083.1"/>
    <property type="molecule type" value="Genomic_DNA"/>
</dbReference>
<comment type="caution">
    <text evidence="1">The sequence shown here is derived from an EMBL/GenBank/DDBJ whole genome shotgun (WGS) entry which is preliminary data.</text>
</comment>
<dbReference type="RefSeq" id="WP_094511739.1">
    <property type="nucleotide sequence ID" value="NZ_NGPU01000072.1"/>
</dbReference>
<dbReference type="GO" id="GO:0032259">
    <property type="term" value="P:methylation"/>
    <property type="evidence" value="ECO:0007669"/>
    <property type="project" value="UniProtKB-KW"/>
</dbReference>
<dbReference type="GO" id="GO:0008168">
    <property type="term" value="F:methyltransferase activity"/>
    <property type="evidence" value="ECO:0007669"/>
    <property type="project" value="UniProtKB-KW"/>
</dbReference>
<evidence type="ECO:0000313" key="2">
    <source>
        <dbReference type="Proteomes" id="UP000216681"/>
    </source>
</evidence>
<dbReference type="Gene3D" id="3.40.50.150">
    <property type="entry name" value="Vaccinia Virus protein VP39"/>
    <property type="match status" value="1"/>
</dbReference>